<feature type="transmembrane region" description="Helical" evidence="7">
    <location>
        <begin position="449"/>
        <end position="470"/>
    </location>
</feature>
<dbReference type="RefSeq" id="WP_145237754.1">
    <property type="nucleotide sequence ID" value="NZ_CP036273.1"/>
</dbReference>
<dbReference type="SMART" id="SM00220">
    <property type="entry name" value="S_TKc"/>
    <property type="match status" value="1"/>
</dbReference>
<evidence type="ECO:0000313" key="10">
    <source>
        <dbReference type="Proteomes" id="UP000319576"/>
    </source>
</evidence>
<evidence type="ECO:0000256" key="2">
    <source>
        <dbReference type="ARBA" id="ARBA00022741"/>
    </source>
</evidence>
<dbReference type="PROSITE" id="PS00107">
    <property type="entry name" value="PROTEIN_KINASE_ATP"/>
    <property type="match status" value="1"/>
</dbReference>
<dbReference type="Proteomes" id="UP000319576">
    <property type="component" value="Chromosome"/>
</dbReference>
<evidence type="ECO:0000256" key="3">
    <source>
        <dbReference type="ARBA" id="ARBA00022777"/>
    </source>
</evidence>
<dbReference type="PANTHER" id="PTHR43289">
    <property type="entry name" value="MITOGEN-ACTIVATED PROTEIN KINASE KINASE KINASE 20-RELATED"/>
    <property type="match status" value="1"/>
</dbReference>
<keyword evidence="2 5" id="KW-0547">Nucleotide-binding</keyword>
<dbReference type="InterPro" id="IPR008271">
    <property type="entry name" value="Ser/Thr_kinase_AS"/>
</dbReference>
<dbReference type="PROSITE" id="PS00108">
    <property type="entry name" value="PROTEIN_KINASE_ST"/>
    <property type="match status" value="1"/>
</dbReference>
<dbReference type="KEGG" id="uli:ETAA1_23030"/>
<dbReference type="InterPro" id="IPR000719">
    <property type="entry name" value="Prot_kinase_dom"/>
</dbReference>
<dbReference type="Gene3D" id="1.10.510.10">
    <property type="entry name" value="Transferase(Phosphotransferase) domain 1"/>
    <property type="match status" value="1"/>
</dbReference>
<keyword evidence="3 9" id="KW-0418">Kinase</keyword>
<dbReference type="EMBL" id="CP036273">
    <property type="protein sequence ID" value="QDU20351.1"/>
    <property type="molecule type" value="Genomic_DNA"/>
</dbReference>
<evidence type="ECO:0000256" key="7">
    <source>
        <dbReference type="SAM" id="Phobius"/>
    </source>
</evidence>
<feature type="region of interest" description="Disordered" evidence="6">
    <location>
        <begin position="356"/>
        <end position="446"/>
    </location>
</feature>
<feature type="binding site" evidence="5">
    <location>
        <position position="101"/>
    </location>
    <ligand>
        <name>ATP</name>
        <dbReference type="ChEBI" id="CHEBI:30616"/>
    </ligand>
</feature>
<accession>A0A517XS66</accession>
<keyword evidence="1 9" id="KW-0808">Transferase</keyword>
<dbReference type="InterPro" id="IPR011009">
    <property type="entry name" value="Kinase-like_dom_sf"/>
</dbReference>
<dbReference type="GO" id="GO:0004674">
    <property type="term" value="F:protein serine/threonine kinase activity"/>
    <property type="evidence" value="ECO:0007669"/>
    <property type="project" value="UniProtKB-EC"/>
</dbReference>
<keyword evidence="4 5" id="KW-0067">ATP-binding</keyword>
<proteinExistence type="predicted"/>
<keyword evidence="7" id="KW-0472">Membrane</keyword>
<organism evidence="9 10">
    <name type="scientific">Urbifossiella limnaea</name>
    <dbReference type="NCBI Taxonomy" id="2528023"/>
    <lineage>
        <taxon>Bacteria</taxon>
        <taxon>Pseudomonadati</taxon>
        <taxon>Planctomycetota</taxon>
        <taxon>Planctomycetia</taxon>
        <taxon>Gemmatales</taxon>
        <taxon>Gemmataceae</taxon>
        <taxon>Urbifossiella</taxon>
    </lineage>
</organism>
<gene>
    <name evidence="9" type="primary">pknB_20</name>
    <name evidence="9" type="ORF">ETAA1_23030</name>
</gene>
<evidence type="ECO:0000259" key="8">
    <source>
        <dbReference type="PROSITE" id="PS50011"/>
    </source>
</evidence>
<dbReference type="OrthoDB" id="6111975at2"/>
<evidence type="ECO:0000256" key="6">
    <source>
        <dbReference type="SAM" id="MobiDB-lite"/>
    </source>
</evidence>
<evidence type="ECO:0000256" key="5">
    <source>
        <dbReference type="PROSITE-ProRule" id="PRU10141"/>
    </source>
</evidence>
<dbReference type="EC" id="2.7.11.1" evidence="9"/>
<sequence>MVIASAESLVEAVRDSGLFAPAAVEALARAVAPFGDDTQGALKHVVERNLVPVYQLRKVIHGKAADLIVGPFVVLDKLGEGGMGKVYKARDTRTGRIAALKVVRPQLLANPVIRGRYEREVRAALSLRHPNIAAAYEGGEAGGKVYLALEFVDGIDLARLVRTYGVLPVPEACEYLRQAALGLAHAHAQGFVHRDIKPGNLVVAGERHHPDATEPAVVKLLDMGLVRNVGLDDEMAGDLTRAGTVVGTPDYMSPEQAKNSSLADHRADLYALGGAFYFLLTGKPPFPVGSPIEKLLQHQLDAPPPIQAIRPDVPDDLARLITRLLAKKPEDRPQSAADVAAALWPLTKFTPESAKVRMSGTVPVLSKSDKSETGSVASADTVSPPGPGVKLPKRRPRQVPMDQPSVAESAPVPPTPPTPEVVKIPPPAPAPAPVVEQLDEEEDEPRREVPGWLVALVSAVLAAVTAVVVWKMMGR</sequence>
<feature type="domain" description="Protein kinase" evidence="8">
    <location>
        <begin position="72"/>
        <end position="350"/>
    </location>
</feature>
<dbReference type="InterPro" id="IPR017441">
    <property type="entry name" value="Protein_kinase_ATP_BS"/>
</dbReference>
<dbReference type="PANTHER" id="PTHR43289:SF6">
    <property type="entry name" value="SERINE_THREONINE-PROTEIN KINASE NEKL-3"/>
    <property type="match status" value="1"/>
</dbReference>
<evidence type="ECO:0000313" key="9">
    <source>
        <dbReference type="EMBL" id="QDU20351.1"/>
    </source>
</evidence>
<keyword evidence="10" id="KW-1185">Reference proteome</keyword>
<dbReference type="CDD" id="cd14014">
    <property type="entry name" value="STKc_PknB_like"/>
    <property type="match status" value="1"/>
</dbReference>
<evidence type="ECO:0000256" key="4">
    <source>
        <dbReference type="ARBA" id="ARBA00022840"/>
    </source>
</evidence>
<dbReference type="SUPFAM" id="SSF56112">
    <property type="entry name" value="Protein kinase-like (PK-like)"/>
    <property type="match status" value="1"/>
</dbReference>
<evidence type="ECO:0000256" key="1">
    <source>
        <dbReference type="ARBA" id="ARBA00022679"/>
    </source>
</evidence>
<dbReference type="PROSITE" id="PS50011">
    <property type="entry name" value="PROTEIN_KINASE_DOM"/>
    <property type="match status" value="1"/>
</dbReference>
<feature type="compositionally biased region" description="Pro residues" evidence="6">
    <location>
        <begin position="411"/>
        <end position="432"/>
    </location>
</feature>
<reference evidence="9 10" key="1">
    <citation type="submission" date="2019-02" db="EMBL/GenBank/DDBJ databases">
        <title>Deep-cultivation of Planctomycetes and their phenomic and genomic characterization uncovers novel biology.</title>
        <authorList>
            <person name="Wiegand S."/>
            <person name="Jogler M."/>
            <person name="Boedeker C."/>
            <person name="Pinto D."/>
            <person name="Vollmers J."/>
            <person name="Rivas-Marin E."/>
            <person name="Kohn T."/>
            <person name="Peeters S.H."/>
            <person name="Heuer A."/>
            <person name="Rast P."/>
            <person name="Oberbeckmann S."/>
            <person name="Bunk B."/>
            <person name="Jeske O."/>
            <person name="Meyerdierks A."/>
            <person name="Storesund J.E."/>
            <person name="Kallscheuer N."/>
            <person name="Luecker S."/>
            <person name="Lage O.M."/>
            <person name="Pohl T."/>
            <person name="Merkel B.J."/>
            <person name="Hornburger P."/>
            <person name="Mueller R.-W."/>
            <person name="Bruemmer F."/>
            <person name="Labrenz M."/>
            <person name="Spormann A.M."/>
            <person name="Op den Camp H."/>
            <person name="Overmann J."/>
            <person name="Amann R."/>
            <person name="Jetten M.S.M."/>
            <person name="Mascher T."/>
            <person name="Medema M.H."/>
            <person name="Devos D.P."/>
            <person name="Kaster A.-K."/>
            <person name="Ovreas L."/>
            <person name="Rohde M."/>
            <person name="Galperin M.Y."/>
            <person name="Jogler C."/>
        </authorList>
    </citation>
    <scope>NUCLEOTIDE SEQUENCE [LARGE SCALE GENOMIC DNA]</scope>
    <source>
        <strain evidence="9 10">ETA_A1</strain>
    </source>
</reference>
<dbReference type="AlphaFoldDB" id="A0A517XS66"/>
<dbReference type="Pfam" id="PF00069">
    <property type="entry name" value="Pkinase"/>
    <property type="match status" value="1"/>
</dbReference>
<keyword evidence="7" id="KW-1133">Transmembrane helix</keyword>
<keyword evidence="7" id="KW-0812">Transmembrane</keyword>
<name>A0A517XS66_9BACT</name>
<dbReference type="Gene3D" id="3.30.200.20">
    <property type="entry name" value="Phosphorylase Kinase, domain 1"/>
    <property type="match status" value="1"/>
</dbReference>
<protein>
    <submittedName>
        <fullName evidence="9">Serine/threonine-protein kinase PknB</fullName>
        <ecNumber evidence="9">2.7.11.1</ecNumber>
    </submittedName>
</protein>
<dbReference type="GO" id="GO:0005524">
    <property type="term" value="F:ATP binding"/>
    <property type="evidence" value="ECO:0007669"/>
    <property type="project" value="UniProtKB-UniRule"/>
</dbReference>